<dbReference type="SMART" id="SM00355">
    <property type="entry name" value="ZnF_C2H2"/>
    <property type="match status" value="3"/>
</dbReference>
<dbReference type="PANTHER" id="PTHR24394:SF44">
    <property type="entry name" value="ZINC FINGER PROTEIN 271-LIKE"/>
    <property type="match status" value="1"/>
</dbReference>
<feature type="non-terminal residue" evidence="9">
    <location>
        <position position="174"/>
    </location>
</feature>
<dbReference type="Proteomes" id="UP001432322">
    <property type="component" value="Unassembled WGS sequence"/>
</dbReference>
<evidence type="ECO:0000256" key="4">
    <source>
        <dbReference type="ARBA" id="ARBA00022771"/>
    </source>
</evidence>
<feature type="non-terminal residue" evidence="9">
    <location>
        <position position="1"/>
    </location>
</feature>
<dbReference type="EMBL" id="BTSY01000003">
    <property type="protein sequence ID" value="GMT20933.1"/>
    <property type="molecule type" value="Genomic_DNA"/>
</dbReference>
<dbReference type="PANTHER" id="PTHR24394">
    <property type="entry name" value="ZINC FINGER PROTEIN"/>
    <property type="match status" value="1"/>
</dbReference>
<evidence type="ECO:0000313" key="10">
    <source>
        <dbReference type="Proteomes" id="UP001432322"/>
    </source>
</evidence>
<dbReference type="InterPro" id="IPR013087">
    <property type="entry name" value="Znf_C2H2_type"/>
</dbReference>
<keyword evidence="4 7" id="KW-0863">Zinc-finger</keyword>
<feature type="domain" description="C2H2-type" evidence="8">
    <location>
        <begin position="149"/>
        <end position="174"/>
    </location>
</feature>
<comment type="caution">
    <text evidence="9">The sequence shown here is derived from an EMBL/GenBank/DDBJ whole genome shotgun (WGS) entry which is preliminary data.</text>
</comment>
<dbReference type="Gene3D" id="3.30.160.60">
    <property type="entry name" value="Classic Zinc Finger"/>
    <property type="match status" value="1"/>
</dbReference>
<evidence type="ECO:0000256" key="5">
    <source>
        <dbReference type="ARBA" id="ARBA00022833"/>
    </source>
</evidence>
<keyword evidence="6" id="KW-0539">Nucleus</keyword>
<evidence type="ECO:0000256" key="3">
    <source>
        <dbReference type="ARBA" id="ARBA00022737"/>
    </source>
</evidence>
<proteinExistence type="predicted"/>
<evidence type="ECO:0000256" key="1">
    <source>
        <dbReference type="ARBA" id="ARBA00004123"/>
    </source>
</evidence>
<dbReference type="AlphaFoldDB" id="A0AAV5VRH0"/>
<dbReference type="GO" id="GO:0005634">
    <property type="term" value="C:nucleus"/>
    <property type="evidence" value="ECO:0007669"/>
    <property type="project" value="UniProtKB-SubCell"/>
</dbReference>
<keyword evidence="10" id="KW-1185">Reference proteome</keyword>
<protein>
    <recommendedName>
        <fullName evidence="8">C2H2-type domain-containing protein</fullName>
    </recommendedName>
</protein>
<keyword evidence="5" id="KW-0862">Zinc</keyword>
<keyword evidence="3" id="KW-0677">Repeat</keyword>
<reference evidence="9" key="1">
    <citation type="submission" date="2023-10" db="EMBL/GenBank/DDBJ databases">
        <title>Genome assembly of Pristionchus species.</title>
        <authorList>
            <person name="Yoshida K."/>
            <person name="Sommer R.J."/>
        </authorList>
    </citation>
    <scope>NUCLEOTIDE SEQUENCE</scope>
    <source>
        <strain evidence="9">RS5133</strain>
    </source>
</reference>
<keyword evidence="2" id="KW-0479">Metal-binding</keyword>
<dbReference type="FunFam" id="3.30.160.60:FF:000446">
    <property type="entry name" value="Zinc finger protein"/>
    <property type="match status" value="1"/>
</dbReference>
<comment type="subcellular location">
    <subcellularLocation>
        <location evidence="1">Nucleus</location>
    </subcellularLocation>
</comment>
<dbReference type="GO" id="GO:0000122">
    <property type="term" value="P:negative regulation of transcription by RNA polymerase II"/>
    <property type="evidence" value="ECO:0007669"/>
    <property type="project" value="UniProtKB-ARBA"/>
</dbReference>
<dbReference type="GO" id="GO:0000981">
    <property type="term" value="F:DNA-binding transcription factor activity, RNA polymerase II-specific"/>
    <property type="evidence" value="ECO:0007669"/>
    <property type="project" value="TreeGrafter"/>
</dbReference>
<evidence type="ECO:0000259" key="8">
    <source>
        <dbReference type="PROSITE" id="PS50157"/>
    </source>
</evidence>
<sequence length="174" mass="18378">NHKLISFQAGISFRCDCGHESRSHGHDLCEIANFTVIRDNIPAMGEDAVGITEGGAAAAAVAAVAAVAADLTAPAYLRIPGSRSTGRKCDNCDMTFSHFRAYKSHVLTLCGTRCGECLMVFKSQMAMAQHRKLQHSTAAAAAPIAAAKFVCEECGVRSTTAGNLKKHMLTHGGE</sequence>
<dbReference type="GO" id="GO:0008270">
    <property type="term" value="F:zinc ion binding"/>
    <property type="evidence" value="ECO:0007669"/>
    <property type="project" value="UniProtKB-KW"/>
</dbReference>
<evidence type="ECO:0000256" key="2">
    <source>
        <dbReference type="ARBA" id="ARBA00022723"/>
    </source>
</evidence>
<evidence type="ECO:0000313" key="9">
    <source>
        <dbReference type="EMBL" id="GMT20933.1"/>
    </source>
</evidence>
<dbReference type="PROSITE" id="PS50157">
    <property type="entry name" value="ZINC_FINGER_C2H2_2"/>
    <property type="match status" value="1"/>
</dbReference>
<dbReference type="InterPro" id="IPR036236">
    <property type="entry name" value="Znf_C2H2_sf"/>
</dbReference>
<evidence type="ECO:0000256" key="7">
    <source>
        <dbReference type="PROSITE-ProRule" id="PRU00042"/>
    </source>
</evidence>
<gene>
    <name evidence="9" type="ORF">PFISCL1PPCAC_12230</name>
</gene>
<dbReference type="SUPFAM" id="SSF57667">
    <property type="entry name" value="beta-beta-alpha zinc fingers"/>
    <property type="match status" value="1"/>
</dbReference>
<dbReference type="Pfam" id="PF00096">
    <property type="entry name" value="zf-C2H2"/>
    <property type="match status" value="1"/>
</dbReference>
<evidence type="ECO:0000256" key="6">
    <source>
        <dbReference type="ARBA" id="ARBA00023242"/>
    </source>
</evidence>
<organism evidence="9 10">
    <name type="scientific">Pristionchus fissidentatus</name>
    <dbReference type="NCBI Taxonomy" id="1538716"/>
    <lineage>
        <taxon>Eukaryota</taxon>
        <taxon>Metazoa</taxon>
        <taxon>Ecdysozoa</taxon>
        <taxon>Nematoda</taxon>
        <taxon>Chromadorea</taxon>
        <taxon>Rhabditida</taxon>
        <taxon>Rhabditina</taxon>
        <taxon>Diplogasteromorpha</taxon>
        <taxon>Diplogasteroidea</taxon>
        <taxon>Neodiplogasteridae</taxon>
        <taxon>Pristionchus</taxon>
    </lineage>
</organism>
<dbReference type="PROSITE" id="PS00028">
    <property type="entry name" value="ZINC_FINGER_C2H2_1"/>
    <property type="match status" value="1"/>
</dbReference>
<name>A0AAV5VRH0_9BILA</name>
<accession>A0AAV5VRH0</accession>